<evidence type="ECO:0000259" key="5">
    <source>
        <dbReference type="PROSITE" id="PS51127"/>
    </source>
</evidence>
<dbReference type="SUPFAM" id="SSF49373">
    <property type="entry name" value="Invasin/intimin cell-adhesion fragments"/>
    <property type="match status" value="1"/>
</dbReference>
<protein>
    <submittedName>
        <fullName evidence="7">Lamin tail-like protein</fullName>
    </submittedName>
</protein>
<evidence type="ECO:0000259" key="6">
    <source>
        <dbReference type="PROSITE" id="PS51841"/>
    </source>
</evidence>
<dbReference type="Pfam" id="PF00041">
    <property type="entry name" value="fn3"/>
    <property type="match status" value="1"/>
</dbReference>
<dbReference type="InterPro" id="IPR013783">
    <property type="entry name" value="Ig-like_fold"/>
</dbReference>
<organism evidence="7 8">
    <name type="scientific">Archangium gephyra</name>
    <dbReference type="NCBI Taxonomy" id="48"/>
    <lineage>
        <taxon>Bacteria</taxon>
        <taxon>Pseudomonadati</taxon>
        <taxon>Myxococcota</taxon>
        <taxon>Myxococcia</taxon>
        <taxon>Myxococcales</taxon>
        <taxon>Cystobacterineae</taxon>
        <taxon>Archangiaceae</taxon>
        <taxon>Archangium</taxon>
    </lineage>
</organism>
<proteinExistence type="inferred from homology"/>
<keyword evidence="8" id="KW-1185">Reference proteome</keyword>
<dbReference type="CDD" id="cd00063">
    <property type="entry name" value="FN3"/>
    <property type="match status" value="2"/>
</dbReference>
<feature type="compositionally biased region" description="Polar residues" evidence="2">
    <location>
        <begin position="1854"/>
        <end position="1865"/>
    </location>
</feature>
<dbReference type="PROSITE" id="PS50853">
    <property type="entry name" value="FN3"/>
    <property type="match status" value="2"/>
</dbReference>
<accession>A0ABX9K240</accession>
<sequence length="1865" mass="189915">MMHGPPAFARLVAWSVLLLGLSVGCGQGCGDPNPNPPAAREMPDADRSSVAVSRSLGVKANGEDAVDIQVVVRKQDGTALAGRTVRVAVSGEGNTVTQPAGTTDANGQTSAKLVSTVAGVKTVTVSVEAEGGAVTLSSRPTVEFVRLPAAKLAFTAAPSSGTAGAALGAFEVVIQNAEGETMSDATGDVTVAIGSGPAAATLKGTVTVAAVKGVARFTDLVLEKAARGYTLVAASGSLTGATSASFDVASAAPALLVMSHSGMPVTAGVAQSVEVFVQDAFGNDAAGYTGTVHFSSDDDSATLPGDYTFTATDAGRHAFTGIIARRAGARQLTVTDTATAAFTSTVELSVVPAAVSTLAFTDTLPNRSVRETFGVQVALTDAFGNLVRTSAPAVTLTANKTGRVTGLGTVTPVDGLASFPGLSIAEEDTGYVLTASAADVGSVPGNAFDVIDNVAPSKPALVQADNAPTSITVSWAAVGDDGMLGTPASYELRYSTSNILTALDFEAATPVTVAAPSPSDTTRTATISGLTSNTTYYVALRATDNSGNAVRSDTLPASTRNLTATQLAFIEQPKSGKAGGVLAPITVEVRDAAGVRVDNAAVAVTLTVVGTSGFGPFTVTSDKGVATFTGVRIDKAGKGYTLKATSSGLTEDDSTPFDIAHAEATRLELAGLGSTTTAGADNTVTVTVRDAYGNAVEDYTGTVSFASSDAAADKPAPYDFIASDKGQHAFEHVKLHTVGEQSLTVSAAGLPDATLRTEVGHADPSTLLLTGLPAELNAGDSAELSVEIRDGFGNRATGYTGTVMLSSTDGKATLAAEYTFTAADKGFKTFPVKLVTAGAQSVTVQDKASPALNAKADTTVKWLAAARLVLEAPASVEAGGPLALKVTALDAHDNVVKDYTREVTFTVDADRATGPASYMFVLADEGSRRFDFKLEKAVSTKITVTDTAGLSASHDVSVSHAPASTLVLVAPSAPVEAGVAFTVDVTLKDAYDNVATGYTGTLGFTSSDSKLVPPASGELTSADAGHKVFSVTLKTAGEQSLSVKDLARAFLAATAPSIVVNPGPAAKLVFRDQPTDGKVRKALAAVTVAVTDAFDNVLDVDAPDITLGLAGGNPAAVLGGGPLTVKPVKGLATFSGLTVDQQGSGFRLEAVGGPLDGASSNPFTLVDDVAPAAVALSETGKTSVQVALKWTAVGDDGMEGNASSQELLYATVPVETAPAGAISSVTLDRPLSPGSEESVLVTGLTPSTTYYFALKVHDDAGNTAVSNLSTATNADPCAGFTCTPPSPICAPDGVSRTTYTQTCVDVDNTATCKESQTTTLCPGANAVCFKEACDTAAAPGANQLSISEVMHSPSSASITEYIELTNNTGGLLNLNGLSVLYRNSASLTSSFSVSAGGKPVIIDRKGTFVLAQNKDGATNGGVSADYQYGADLNLEGSGQLVLNQGGTTVEDFLYTPSFPQTLGRSMNLSAVVVGTKASAQPWYWCDSEAPLKEGGDLGTPNARNSTCGMPDVPALDWCNIQYPKTFPTGTDYPATVTPGSSWTIYSQFYGASMTDRNTTGNDFYPHVSAELGYGADPTNPAGWTWTAALPYKAYSSGFTNNDEVLGSLSIPTAGTYKYGFRYRLWDTATASYGPYVYCDQSGVVTPPAGTYGSVTVATVGPPVLTNHVVISEFSGGNGTGTAATDEFVELYNPTDSPVDLNGWTMQYKSATGATYSGSMTINATTAPGGTIIKARGYFLLAGANYSASAAPDARYTLDTSASTTAGGHVRIGPGLVGTDLNDPKTVDKLGWGTGNQPEGSAAPFHPAVGGSLERKAYTTSTSATMAVGGSDATRGNGTDTNNNSADFVTRAVRQPQSSASPTEVP</sequence>
<reference evidence="7 8" key="1">
    <citation type="submission" date="2018-08" db="EMBL/GenBank/DDBJ databases">
        <title>Genomic Encyclopedia of Archaeal and Bacterial Type Strains, Phase II (KMG-II): from individual species to whole genera.</title>
        <authorList>
            <person name="Goeker M."/>
        </authorList>
    </citation>
    <scope>NUCLEOTIDE SEQUENCE [LARGE SCALE GENOMIC DNA]</scope>
    <source>
        <strain evidence="7 8">DSM 2261</strain>
    </source>
</reference>
<evidence type="ECO:0000259" key="4">
    <source>
        <dbReference type="PROSITE" id="PS50853"/>
    </source>
</evidence>
<gene>
    <name evidence="7" type="ORF">ATI61_105287</name>
</gene>
<keyword evidence="3" id="KW-0732">Signal</keyword>
<dbReference type="SUPFAM" id="SSF49265">
    <property type="entry name" value="Fibronectin type III"/>
    <property type="match status" value="2"/>
</dbReference>
<evidence type="ECO:0000256" key="2">
    <source>
        <dbReference type="SAM" id="MobiDB-lite"/>
    </source>
</evidence>
<dbReference type="InterPro" id="IPR036415">
    <property type="entry name" value="Lamin_tail_dom_sf"/>
</dbReference>
<comment type="caution">
    <text evidence="7">The sequence shown here is derived from an EMBL/GenBank/DDBJ whole genome shotgun (WGS) entry which is preliminary data.</text>
</comment>
<dbReference type="Pfam" id="PF02369">
    <property type="entry name" value="Big_1"/>
    <property type="match status" value="1"/>
</dbReference>
<evidence type="ECO:0000313" key="8">
    <source>
        <dbReference type="Proteomes" id="UP000256345"/>
    </source>
</evidence>
<feature type="domain" description="Fibronectin type-III" evidence="4">
    <location>
        <begin position="455"/>
        <end position="562"/>
    </location>
</feature>
<dbReference type="Gene3D" id="2.60.40.10">
    <property type="entry name" value="Immunoglobulins"/>
    <property type="match status" value="4"/>
</dbReference>
<dbReference type="InterPro" id="IPR003961">
    <property type="entry name" value="FN3_dom"/>
</dbReference>
<dbReference type="InterPro" id="IPR001322">
    <property type="entry name" value="Lamin_tail_dom"/>
</dbReference>
<dbReference type="SMART" id="SM00060">
    <property type="entry name" value="FN3"/>
    <property type="match status" value="2"/>
</dbReference>
<comment type="similarity">
    <text evidence="1">Belongs to the intimin/invasin family.</text>
</comment>
<feature type="domain" description="LTD" evidence="6">
    <location>
        <begin position="1655"/>
        <end position="1822"/>
    </location>
</feature>
<dbReference type="InterPro" id="IPR008964">
    <property type="entry name" value="Invasin/intimin_cell_adhesion"/>
</dbReference>
<dbReference type="PROSITE" id="PS51841">
    <property type="entry name" value="LTD"/>
    <property type="match status" value="1"/>
</dbReference>
<dbReference type="PROSITE" id="PS51127">
    <property type="entry name" value="BIG1"/>
    <property type="match status" value="1"/>
</dbReference>
<dbReference type="InterPro" id="IPR036116">
    <property type="entry name" value="FN3_sf"/>
</dbReference>
<feature type="region of interest" description="Disordered" evidence="2">
    <location>
        <begin position="1823"/>
        <end position="1865"/>
    </location>
</feature>
<dbReference type="EMBL" id="QUMU01000005">
    <property type="protein sequence ID" value="REG31960.1"/>
    <property type="molecule type" value="Genomic_DNA"/>
</dbReference>
<feature type="chain" id="PRO_5046917414" evidence="3">
    <location>
        <begin position="29"/>
        <end position="1865"/>
    </location>
</feature>
<name>A0ABX9K240_9BACT</name>
<feature type="compositionally biased region" description="Polar residues" evidence="2">
    <location>
        <begin position="1833"/>
        <end position="1846"/>
    </location>
</feature>
<feature type="domain" description="Fibronectin type-III" evidence="4">
    <location>
        <begin position="1170"/>
        <end position="1276"/>
    </location>
</feature>
<dbReference type="Proteomes" id="UP000256345">
    <property type="component" value="Unassembled WGS sequence"/>
</dbReference>
<dbReference type="SUPFAM" id="SSF74853">
    <property type="entry name" value="Lamin A/C globular tail domain"/>
    <property type="match status" value="1"/>
</dbReference>
<dbReference type="Pfam" id="PF00932">
    <property type="entry name" value="LTD"/>
    <property type="match status" value="1"/>
</dbReference>
<evidence type="ECO:0000256" key="1">
    <source>
        <dbReference type="ARBA" id="ARBA00010116"/>
    </source>
</evidence>
<dbReference type="InterPro" id="IPR003344">
    <property type="entry name" value="Big_1_dom"/>
</dbReference>
<dbReference type="SMART" id="SM00634">
    <property type="entry name" value="BID_1"/>
    <property type="match status" value="1"/>
</dbReference>
<evidence type="ECO:0000256" key="3">
    <source>
        <dbReference type="SAM" id="SignalP"/>
    </source>
</evidence>
<feature type="domain" description="Big-1" evidence="5">
    <location>
        <begin position="48"/>
        <end position="145"/>
    </location>
</feature>
<evidence type="ECO:0000313" key="7">
    <source>
        <dbReference type="EMBL" id="REG31960.1"/>
    </source>
</evidence>
<feature type="signal peptide" evidence="3">
    <location>
        <begin position="1"/>
        <end position="28"/>
    </location>
</feature>
<dbReference type="RefSeq" id="WP_047859949.1">
    <property type="nucleotide sequence ID" value="NZ_CP011509.1"/>
</dbReference>
<dbReference type="Gene3D" id="2.60.40.1260">
    <property type="entry name" value="Lamin Tail domain"/>
    <property type="match status" value="1"/>
</dbReference>